<protein>
    <recommendedName>
        <fullName evidence="6">RNA polymerase sigma factor</fullName>
    </recommendedName>
</protein>
<keyword evidence="4 6" id="KW-0238">DNA-binding</keyword>
<dbReference type="Pfam" id="PF08281">
    <property type="entry name" value="Sigma70_r4_2"/>
    <property type="match status" value="1"/>
</dbReference>
<dbReference type="OrthoDB" id="9797134at2"/>
<dbReference type="InterPro" id="IPR013325">
    <property type="entry name" value="RNA_pol_sigma_r2"/>
</dbReference>
<evidence type="ECO:0000256" key="5">
    <source>
        <dbReference type="ARBA" id="ARBA00023163"/>
    </source>
</evidence>
<dbReference type="GO" id="GO:0003677">
    <property type="term" value="F:DNA binding"/>
    <property type="evidence" value="ECO:0007669"/>
    <property type="project" value="UniProtKB-KW"/>
</dbReference>
<dbReference type="InterPro" id="IPR039425">
    <property type="entry name" value="RNA_pol_sigma-70-like"/>
</dbReference>
<feature type="domain" description="RNA polymerase sigma factor 70 region 4 type 2" evidence="9">
    <location>
        <begin position="183"/>
        <end position="228"/>
    </location>
</feature>
<dbReference type="InterPro" id="IPR007627">
    <property type="entry name" value="RNA_pol_sigma70_r2"/>
</dbReference>
<proteinExistence type="inferred from homology"/>
<organism evidence="11 12">
    <name type="scientific">Methylobacterium durans</name>
    <dbReference type="NCBI Taxonomy" id="2202825"/>
    <lineage>
        <taxon>Bacteria</taxon>
        <taxon>Pseudomonadati</taxon>
        <taxon>Pseudomonadota</taxon>
        <taxon>Alphaproteobacteria</taxon>
        <taxon>Hyphomicrobiales</taxon>
        <taxon>Methylobacteriaceae</taxon>
        <taxon>Methylobacterium</taxon>
    </lineage>
</organism>
<dbReference type="EMBL" id="CP029550">
    <property type="protein sequence ID" value="AWN40443.1"/>
    <property type="molecule type" value="Genomic_DNA"/>
</dbReference>
<accession>A0A2U8W2W9</accession>
<reference evidence="12" key="1">
    <citation type="submission" date="2018-05" db="EMBL/GenBank/DDBJ databases">
        <title>Complete Genome Sequence of Methylobacterium sp. 17SD2-17.</title>
        <authorList>
            <person name="Srinivasan S."/>
        </authorList>
    </citation>
    <scope>NUCLEOTIDE SEQUENCE [LARGE SCALE GENOMIC DNA]</scope>
    <source>
        <strain evidence="12">17SD2-17</strain>
    </source>
</reference>
<dbReference type="InterPro" id="IPR014284">
    <property type="entry name" value="RNA_pol_sigma-70_dom"/>
</dbReference>
<keyword evidence="2 6" id="KW-0805">Transcription regulation</keyword>
<dbReference type="Proteomes" id="UP000245926">
    <property type="component" value="Chromosome"/>
</dbReference>
<evidence type="ECO:0000256" key="7">
    <source>
        <dbReference type="SAM" id="MobiDB-lite"/>
    </source>
</evidence>
<dbReference type="PANTHER" id="PTHR43133">
    <property type="entry name" value="RNA POLYMERASE ECF-TYPE SIGMA FACTO"/>
    <property type="match status" value="1"/>
</dbReference>
<evidence type="ECO:0000313" key="11">
    <source>
        <dbReference type="EMBL" id="AWN40443.1"/>
    </source>
</evidence>
<feature type="domain" description="RNA polymerase sigma-70 region 2" evidence="8">
    <location>
        <begin position="89"/>
        <end position="151"/>
    </location>
</feature>
<dbReference type="Gene3D" id="1.10.10.10">
    <property type="entry name" value="Winged helix-like DNA-binding domain superfamily/Winged helix DNA-binding domain"/>
    <property type="match status" value="1"/>
</dbReference>
<evidence type="ECO:0000256" key="1">
    <source>
        <dbReference type="ARBA" id="ARBA00010641"/>
    </source>
</evidence>
<keyword evidence="5 6" id="KW-0804">Transcription</keyword>
<evidence type="ECO:0000256" key="3">
    <source>
        <dbReference type="ARBA" id="ARBA00023082"/>
    </source>
</evidence>
<evidence type="ECO:0000256" key="2">
    <source>
        <dbReference type="ARBA" id="ARBA00023015"/>
    </source>
</evidence>
<evidence type="ECO:0000256" key="6">
    <source>
        <dbReference type="RuleBase" id="RU000716"/>
    </source>
</evidence>
<evidence type="ECO:0000313" key="12">
    <source>
        <dbReference type="Proteomes" id="UP000245926"/>
    </source>
</evidence>
<evidence type="ECO:0000259" key="9">
    <source>
        <dbReference type="Pfam" id="PF08281"/>
    </source>
</evidence>
<dbReference type="GO" id="GO:0006352">
    <property type="term" value="P:DNA-templated transcription initiation"/>
    <property type="evidence" value="ECO:0007669"/>
    <property type="project" value="InterPro"/>
</dbReference>
<dbReference type="KEGG" id="mets:DK389_07740"/>
<evidence type="ECO:0000259" key="8">
    <source>
        <dbReference type="Pfam" id="PF04542"/>
    </source>
</evidence>
<gene>
    <name evidence="11" type="ORF">DK389_07740</name>
</gene>
<dbReference type="RefSeq" id="WP_109888593.1">
    <property type="nucleotide sequence ID" value="NZ_CP029550.1"/>
</dbReference>
<dbReference type="InterPro" id="IPR000838">
    <property type="entry name" value="RNA_pol_sigma70_ECF_CS"/>
</dbReference>
<dbReference type="Pfam" id="PF04542">
    <property type="entry name" value="Sigma70_r2"/>
    <property type="match status" value="1"/>
</dbReference>
<dbReference type="InterPro" id="IPR013249">
    <property type="entry name" value="RNA_pol_sigma70_r4_t2"/>
</dbReference>
<keyword evidence="12" id="KW-1185">Reference proteome</keyword>
<comment type="similarity">
    <text evidence="1 6">Belongs to the sigma-70 factor family. ECF subfamily.</text>
</comment>
<dbReference type="InterPro" id="IPR013324">
    <property type="entry name" value="RNA_pol_sigma_r3/r4-like"/>
</dbReference>
<dbReference type="CDD" id="cd06171">
    <property type="entry name" value="Sigma70_r4"/>
    <property type="match status" value="1"/>
</dbReference>
<dbReference type="SUPFAM" id="SSF88946">
    <property type="entry name" value="Sigma2 domain of RNA polymerase sigma factors"/>
    <property type="match status" value="1"/>
</dbReference>
<sequence>MLLAGGRHPGDLDRAGGLEPPTAASAERVSLPAAVRDHLGSRLQAVYRTLATGQLPQRLLDLLQQLDSVLAGQETAGAAAFRQGLTAALPGLRAFALSLVGDITRADDLVQETLLKAWAAQDRFVPGTNLMAWLCTILRNQFYTECRKRKREVEDADGAMAARLITPAAQEHGSDLQVVWAHMAKLPPLQREALLLVGAKGLTYEAAAEVMDCQVGTVKSRVSRARTLLASSLRSATRQPAR</sequence>
<evidence type="ECO:0000256" key="4">
    <source>
        <dbReference type="ARBA" id="ARBA00023125"/>
    </source>
</evidence>
<dbReference type="InterPro" id="IPR036388">
    <property type="entry name" value="WH-like_DNA-bd_sf"/>
</dbReference>
<feature type="region of interest" description="Disordered" evidence="7">
    <location>
        <begin position="1"/>
        <end position="23"/>
    </location>
</feature>
<dbReference type="GO" id="GO:0016987">
    <property type="term" value="F:sigma factor activity"/>
    <property type="evidence" value="ECO:0007669"/>
    <property type="project" value="UniProtKB-KW"/>
</dbReference>
<dbReference type="PANTHER" id="PTHR43133:SF25">
    <property type="entry name" value="RNA POLYMERASE SIGMA FACTOR RFAY-RELATED"/>
    <property type="match status" value="1"/>
</dbReference>
<dbReference type="SUPFAM" id="SSF88659">
    <property type="entry name" value="Sigma3 and sigma4 domains of RNA polymerase sigma factors"/>
    <property type="match status" value="1"/>
</dbReference>
<dbReference type="NCBIfam" id="TIGR02937">
    <property type="entry name" value="sigma70-ECF"/>
    <property type="match status" value="1"/>
</dbReference>
<name>A0A2U8W2W9_9HYPH</name>
<dbReference type="Gene3D" id="1.10.1740.10">
    <property type="match status" value="1"/>
</dbReference>
<dbReference type="InterPro" id="IPR041649">
    <property type="entry name" value="NepR"/>
</dbReference>
<keyword evidence="3 6" id="KW-0731">Sigma factor</keyword>
<dbReference type="AlphaFoldDB" id="A0A2U8W2W9"/>
<evidence type="ECO:0000259" key="10">
    <source>
        <dbReference type="Pfam" id="PF18557"/>
    </source>
</evidence>
<dbReference type="PROSITE" id="PS01063">
    <property type="entry name" value="SIGMA70_ECF"/>
    <property type="match status" value="1"/>
</dbReference>
<feature type="domain" description="Anti-sigma factor NepR" evidence="10">
    <location>
        <begin position="37"/>
        <end position="68"/>
    </location>
</feature>
<dbReference type="Pfam" id="PF18557">
    <property type="entry name" value="NepR"/>
    <property type="match status" value="1"/>
</dbReference>